<keyword evidence="2" id="KW-1185">Reference proteome</keyword>
<evidence type="ECO:0000313" key="2">
    <source>
        <dbReference type="Proteomes" id="UP000639419"/>
    </source>
</evidence>
<evidence type="ECO:0008006" key="3">
    <source>
        <dbReference type="Google" id="ProtNLM"/>
    </source>
</evidence>
<evidence type="ECO:0000313" key="1">
    <source>
        <dbReference type="EMBL" id="NUB18257.1"/>
    </source>
</evidence>
<name>A0ABX2KUP1_9PROT</name>
<comment type="caution">
    <text evidence="1">The sequence shown here is derived from an EMBL/GenBank/DDBJ whole genome shotgun (WGS) entry which is preliminary data.</text>
</comment>
<gene>
    <name evidence="1" type="ORF">GBZ26_03320</name>
</gene>
<dbReference type="Proteomes" id="UP000639419">
    <property type="component" value="Unassembled WGS sequence"/>
</dbReference>
<protein>
    <recommendedName>
        <fullName evidence="3">PAS domain-containing protein</fullName>
    </recommendedName>
</protein>
<dbReference type="EMBL" id="WHOR01000013">
    <property type="protein sequence ID" value="NUB18257.1"/>
    <property type="molecule type" value="Genomic_DNA"/>
</dbReference>
<organism evidence="1 2">
    <name type="scientific">Azospirillum formosense</name>
    <dbReference type="NCBI Taxonomy" id="861533"/>
    <lineage>
        <taxon>Bacteria</taxon>
        <taxon>Pseudomonadati</taxon>
        <taxon>Pseudomonadota</taxon>
        <taxon>Alphaproteobacteria</taxon>
        <taxon>Rhodospirillales</taxon>
        <taxon>Azospirillaceae</taxon>
        <taxon>Azospirillum</taxon>
    </lineage>
</organism>
<accession>A0ABX2KUP1</accession>
<dbReference type="RefSeq" id="WP_174437584.1">
    <property type="nucleotide sequence ID" value="NZ_BAABCC010000032.1"/>
</dbReference>
<sequence length="171" mass="18614">MGAIHFLSNGRGVQRPAEGLDLQRLPLGAAADWQAAVVGECRRHGTLSPGLFAFLERTGLLDRCTFLASDGADDPLRFRYLGAPTRAFFGRGWARQMVGRPDQDDPHRAIAEELGAEYREAMEGGEPIFNRVVITGLSAAPLRYAHMLVGWRDSSGRRAVLSAIDLLPAEG</sequence>
<proteinExistence type="predicted"/>
<reference evidence="1 2" key="1">
    <citation type="submission" date="2019-10" db="EMBL/GenBank/DDBJ databases">
        <title>Genome sequence of Azospirillum formosense CC-Nfb-7.</title>
        <authorList>
            <person name="Ambrosini A."/>
            <person name="Sant'Anna F.H."/>
            <person name="Cassan F.D."/>
            <person name="Souza E.M."/>
            <person name="Passaglia L.M.P."/>
        </authorList>
    </citation>
    <scope>NUCLEOTIDE SEQUENCE [LARGE SCALE GENOMIC DNA]</scope>
    <source>
        <strain evidence="1 2">CC-NFb-7</strain>
    </source>
</reference>